<evidence type="ECO:0000313" key="4">
    <source>
        <dbReference type="Proteomes" id="UP001207626"/>
    </source>
</evidence>
<dbReference type="Proteomes" id="UP001207626">
    <property type="component" value="Unassembled WGS sequence"/>
</dbReference>
<keyword evidence="4" id="KW-1185">Reference proteome</keyword>
<dbReference type="HAMAP" id="MF_00163">
    <property type="entry name" value="Pep_deformylase"/>
    <property type="match status" value="1"/>
</dbReference>
<dbReference type="PRINTS" id="PR01576">
    <property type="entry name" value="PDEFORMYLASE"/>
</dbReference>
<feature type="active site" evidence="2">
    <location>
        <position position="132"/>
    </location>
</feature>
<dbReference type="Gene3D" id="3.90.45.10">
    <property type="entry name" value="Peptide deformylase"/>
    <property type="match status" value="1"/>
</dbReference>
<keyword evidence="2" id="KW-0408">Iron</keyword>
<evidence type="ECO:0000313" key="3">
    <source>
        <dbReference type="EMBL" id="MCY9519257.1"/>
    </source>
</evidence>
<feature type="binding site" evidence="2">
    <location>
        <position position="135"/>
    </location>
    <ligand>
        <name>Fe cation</name>
        <dbReference type="ChEBI" id="CHEBI:24875"/>
    </ligand>
</feature>
<keyword evidence="2" id="KW-0479">Metal-binding</keyword>
<evidence type="ECO:0000256" key="2">
    <source>
        <dbReference type="HAMAP-Rule" id="MF_00163"/>
    </source>
</evidence>
<keyword evidence="2 3" id="KW-0378">Hydrolase</keyword>
<proteinExistence type="inferred from homology"/>
<dbReference type="GO" id="GO:0042586">
    <property type="term" value="F:peptide deformylase activity"/>
    <property type="evidence" value="ECO:0007669"/>
    <property type="project" value="UniProtKB-EC"/>
</dbReference>
<dbReference type="InterPro" id="IPR036821">
    <property type="entry name" value="Peptide_deformylase_sf"/>
</dbReference>
<accession>A0ABT4DPI4</accession>
<comment type="function">
    <text evidence="2">Removes the formyl group from the N-terminal Met of newly synthesized proteins. Requires at least a dipeptide for an efficient rate of reaction. N-terminal L-methionine is a prerequisite for activity but the enzyme has broad specificity at other positions.</text>
</comment>
<organism evidence="3 4">
    <name type="scientific">Paenibacillus apiarius</name>
    <dbReference type="NCBI Taxonomy" id="46240"/>
    <lineage>
        <taxon>Bacteria</taxon>
        <taxon>Bacillati</taxon>
        <taxon>Bacillota</taxon>
        <taxon>Bacilli</taxon>
        <taxon>Bacillales</taxon>
        <taxon>Paenibacillaceae</taxon>
        <taxon>Paenibacillus</taxon>
    </lineage>
</organism>
<comment type="similarity">
    <text evidence="1 2">Belongs to the polypeptide deformylase family.</text>
</comment>
<dbReference type="CDD" id="cd00487">
    <property type="entry name" value="Pep_deformylase"/>
    <property type="match status" value="1"/>
</dbReference>
<feature type="binding site" evidence="2">
    <location>
        <position position="89"/>
    </location>
    <ligand>
        <name>Fe cation</name>
        <dbReference type="ChEBI" id="CHEBI:24875"/>
    </ligand>
</feature>
<reference evidence="3 4" key="1">
    <citation type="submission" date="2022-05" db="EMBL/GenBank/DDBJ databases">
        <title>Genome Sequencing of Bee-Associated Microbes.</title>
        <authorList>
            <person name="Dunlap C."/>
        </authorList>
    </citation>
    <scope>NUCLEOTIDE SEQUENCE [LARGE SCALE GENOMIC DNA]</scope>
    <source>
        <strain evidence="3 4">NRRL NRS-1438</strain>
    </source>
</reference>
<sequence>MAVRTILPFGEAVLRKKCKPVTEVNGRILSLLDDLKETLYAEEGRAGLAAPQIGILRRAVVMDCGDGYREFMNPELLHAEGEQDGMEACLSFPGYYGRVKRYDYIRVRSLDRSGEIVTLEAEGYLARCIQHEMDHLDGVLFVDRVMDDFIIHEATHQRVSLLDVLRVTNRNVQPTQ</sequence>
<dbReference type="SUPFAM" id="SSF56420">
    <property type="entry name" value="Peptide deformylase"/>
    <property type="match status" value="1"/>
</dbReference>
<dbReference type="PIRSF" id="PIRSF004749">
    <property type="entry name" value="Pep_def"/>
    <property type="match status" value="1"/>
</dbReference>
<feature type="binding site" evidence="2">
    <location>
        <position position="131"/>
    </location>
    <ligand>
        <name>Fe cation</name>
        <dbReference type="ChEBI" id="CHEBI:24875"/>
    </ligand>
</feature>
<dbReference type="InterPro" id="IPR023635">
    <property type="entry name" value="Peptide_deformylase"/>
</dbReference>
<comment type="caution">
    <text evidence="3">The sequence shown here is derived from an EMBL/GenBank/DDBJ whole genome shotgun (WGS) entry which is preliminary data.</text>
</comment>
<gene>
    <name evidence="2 3" type="primary">def</name>
    <name evidence="3" type="ORF">M5X09_06110</name>
</gene>
<dbReference type="Pfam" id="PF01327">
    <property type="entry name" value="Pep_deformylase"/>
    <property type="match status" value="1"/>
</dbReference>
<dbReference type="NCBIfam" id="NF001159">
    <property type="entry name" value="PRK00150.1-3"/>
    <property type="match status" value="1"/>
</dbReference>
<dbReference type="NCBIfam" id="TIGR00079">
    <property type="entry name" value="pept_deformyl"/>
    <property type="match status" value="1"/>
</dbReference>
<keyword evidence="2" id="KW-0648">Protein biosynthesis</keyword>
<dbReference type="EMBL" id="JAMDLW010000007">
    <property type="protein sequence ID" value="MCY9519257.1"/>
    <property type="molecule type" value="Genomic_DNA"/>
</dbReference>
<comment type="catalytic activity">
    <reaction evidence="2">
        <text>N-terminal N-formyl-L-methionyl-[peptide] + H2O = N-terminal L-methionyl-[peptide] + formate</text>
        <dbReference type="Rhea" id="RHEA:24420"/>
        <dbReference type="Rhea" id="RHEA-COMP:10639"/>
        <dbReference type="Rhea" id="RHEA-COMP:10640"/>
        <dbReference type="ChEBI" id="CHEBI:15377"/>
        <dbReference type="ChEBI" id="CHEBI:15740"/>
        <dbReference type="ChEBI" id="CHEBI:49298"/>
        <dbReference type="ChEBI" id="CHEBI:64731"/>
        <dbReference type="EC" id="3.5.1.88"/>
    </reaction>
</comment>
<dbReference type="EC" id="3.5.1.88" evidence="2"/>
<dbReference type="RefSeq" id="WP_087431708.1">
    <property type="nucleotide sequence ID" value="NZ_JAMDLV010000034.1"/>
</dbReference>
<comment type="cofactor">
    <cofactor evidence="2">
        <name>Fe(2+)</name>
        <dbReference type="ChEBI" id="CHEBI:29033"/>
    </cofactor>
    <text evidence="2">Binds 1 Fe(2+) ion.</text>
</comment>
<protein>
    <recommendedName>
        <fullName evidence="2">Peptide deformylase</fullName>
        <shortName evidence="2">PDF</shortName>
        <ecNumber evidence="2">3.5.1.88</ecNumber>
    </recommendedName>
    <alternativeName>
        <fullName evidence="2">Polypeptide deformylase</fullName>
    </alternativeName>
</protein>
<dbReference type="PANTHER" id="PTHR10458:SF22">
    <property type="entry name" value="PEPTIDE DEFORMYLASE"/>
    <property type="match status" value="1"/>
</dbReference>
<evidence type="ECO:0000256" key="1">
    <source>
        <dbReference type="ARBA" id="ARBA00010759"/>
    </source>
</evidence>
<name>A0ABT4DPI4_9BACL</name>
<dbReference type="PANTHER" id="PTHR10458">
    <property type="entry name" value="PEPTIDE DEFORMYLASE"/>
    <property type="match status" value="1"/>
</dbReference>